<dbReference type="InterPro" id="IPR025532">
    <property type="entry name" value="G6P_1-epimerase"/>
</dbReference>
<comment type="catalytic activity">
    <reaction evidence="1">
        <text>alpha-D-glucose 6-phosphate = beta-D-glucose 6-phosphate</text>
        <dbReference type="Rhea" id="RHEA:16249"/>
        <dbReference type="ChEBI" id="CHEBI:58225"/>
        <dbReference type="ChEBI" id="CHEBI:58247"/>
        <dbReference type="EC" id="5.1.3.15"/>
    </reaction>
</comment>
<organism evidence="7 8">
    <name type="scientific">Actinomyces urogenitalis</name>
    <dbReference type="NCBI Taxonomy" id="103621"/>
    <lineage>
        <taxon>Bacteria</taxon>
        <taxon>Bacillati</taxon>
        <taxon>Actinomycetota</taxon>
        <taxon>Actinomycetes</taxon>
        <taxon>Actinomycetales</taxon>
        <taxon>Actinomycetaceae</taxon>
        <taxon>Actinomyces</taxon>
    </lineage>
</organism>
<protein>
    <recommendedName>
        <fullName evidence="4">Putative glucose-6-phosphate 1-epimerase</fullName>
        <ecNumber evidence="4">5.1.3.15</ecNumber>
    </recommendedName>
</protein>
<dbReference type="CDD" id="cd09020">
    <property type="entry name" value="D-hex-6-P-epi_like"/>
    <property type="match status" value="1"/>
</dbReference>
<dbReference type="RefSeq" id="WP_006549640.1">
    <property type="nucleotide sequence ID" value="NZ_JASPEK010000004.1"/>
</dbReference>
<feature type="region of interest" description="Disordered" evidence="6">
    <location>
        <begin position="1"/>
        <end position="27"/>
    </location>
</feature>
<comment type="caution">
    <text evidence="7">The sequence shown here is derived from an EMBL/GenBank/DDBJ whole genome shotgun (WGS) entry which is preliminary data.</text>
</comment>
<evidence type="ECO:0000256" key="1">
    <source>
        <dbReference type="ARBA" id="ARBA00001096"/>
    </source>
</evidence>
<gene>
    <name evidence="7" type="ORF">CYJ26_01370</name>
</gene>
<accession>A0A2I1KVB7</accession>
<dbReference type="InterPro" id="IPR011013">
    <property type="entry name" value="Gal_mutarotase_sf_dom"/>
</dbReference>
<evidence type="ECO:0000256" key="2">
    <source>
        <dbReference type="ARBA" id="ARBA00005866"/>
    </source>
</evidence>
<feature type="active site" evidence="5">
    <location>
        <position position="264"/>
    </location>
</feature>
<dbReference type="PIRSF" id="PIRSF016020">
    <property type="entry name" value="PHexose_mutarotase"/>
    <property type="match status" value="1"/>
</dbReference>
<name>A0A2I1KVB7_9ACTO</name>
<dbReference type="Pfam" id="PF01263">
    <property type="entry name" value="Aldose_epim"/>
    <property type="match status" value="1"/>
</dbReference>
<dbReference type="Gene3D" id="2.70.98.10">
    <property type="match status" value="1"/>
</dbReference>
<dbReference type="GO" id="GO:0030246">
    <property type="term" value="F:carbohydrate binding"/>
    <property type="evidence" value="ECO:0007669"/>
    <property type="project" value="UniProtKB-UniRule"/>
</dbReference>
<dbReference type="InterPro" id="IPR014718">
    <property type="entry name" value="GH-type_carb-bd"/>
</dbReference>
<evidence type="ECO:0000256" key="3">
    <source>
        <dbReference type="ARBA" id="ARBA00023235"/>
    </source>
</evidence>
<evidence type="ECO:0000256" key="6">
    <source>
        <dbReference type="SAM" id="MobiDB-lite"/>
    </source>
</evidence>
<evidence type="ECO:0000256" key="5">
    <source>
        <dbReference type="PIRSR" id="PIRSR016020-1"/>
    </source>
</evidence>
<proteinExistence type="inferred from homology"/>
<dbReference type="EMBL" id="PKHA01000001">
    <property type="protein sequence ID" value="PKY99569.1"/>
    <property type="molecule type" value="Genomic_DNA"/>
</dbReference>
<evidence type="ECO:0000313" key="7">
    <source>
        <dbReference type="EMBL" id="PKY99569.1"/>
    </source>
</evidence>
<dbReference type="AlphaFoldDB" id="A0A2I1KVB7"/>
<dbReference type="GO" id="GO:0005737">
    <property type="term" value="C:cytoplasm"/>
    <property type="evidence" value="ECO:0007669"/>
    <property type="project" value="TreeGrafter"/>
</dbReference>
<dbReference type="PANTHER" id="PTHR11122">
    <property type="entry name" value="APOSPORY-ASSOCIATED PROTEIN C-RELATED"/>
    <property type="match status" value="1"/>
</dbReference>
<reference evidence="7 8" key="1">
    <citation type="submission" date="2017-12" db="EMBL/GenBank/DDBJ databases">
        <title>Phylogenetic diversity of female urinary microbiome.</title>
        <authorList>
            <person name="Thomas-White K."/>
            <person name="Wolfe A.J."/>
        </authorList>
    </citation>
    <scope>NUCLEOTIDE SEQUENCE [LARGE SCALE GENOMIC DNA]</scope>
    <source>
        <strain evidence="7 8">UMB0319</strain>
    </source>
</reference>
<dbReference type="Proteomes" id="UP000234778">
    <property type="component" value="Unassembled WGS sequence"/>
</dbReference>
<sequence>MSTSDDTGGAASLHLPRTAALGPGRGGQQRLLVDAPAGSGEIYLQGATLTSWRPRAGKEAIFTSRQAVFDGVRAIRGGVPICSPWFGSGPQGDRVAKHGWVRAMAWTLRSVGATAQAGVRALLSLEHENLAFLYEVVIEETLRLSLSVRNTGPAPQEVEAALHHYLAVGDVTAVRIDGLDGQTYLDMVHGGAHEQAGTLQLSGPTDRIYTAEQPLVVTDPAAGRRIVVSGVDASHAVVWNPWSQGSKGYVDLAEDEWPTFVCVESALIRERAVMLEPGQSVSMGSQIRVEPL</sequence>
<dbReference type="InterPro" id="IPR008183">
    <property type="entry name" value="Aldose_1/G6P_1-epimerase"/>
</dbReference>
<comment type="similarity">
    <text evidence="2 4">Belongs to the glucose-6-phosphate 1-epimerase family.</text>
</comment>
<dbReference type="GO" id="GO:0047938">
    <property type="term" value="F:glucose-6-phosphate 1-epimerase activity"/>
    <property type="evidence" value="ECO:0007669"/>
    <property type="project" value="UniProtKB-UniRule"/>
</dbReference>
<feature type="active site" evidence="5">
    <location>
        <position position="163"/>
    </location>
</feature>
<evidence type="ECO:0000256" key="4">
    <source>
        <dbReference type="PIRNR" id="PIRNR016020"/>
    </source>
</evidence>
<keyword evidence="3 4" id="KW-0413">Isomerase</keyword>
<dbReference type="SUPFAM" id="SSF74650">
    <property type="entry name" value="Galactose mutarotase-like"/>
    <property type="match status" value="1"/>
</dbReference>
<dbReference type="GO" id="GO:0005975">
    <property type="term" value="P:carbohydrate metabolic process"/>
    <property type="evidence" value="ECO:0007669"/>
    <property type="project" value="InterPro"/>
</dbReference>
<evidence type="ECO:0000313" key="8">
    <source>
        <dbReference type="Proteomes" id="UP000234778"/>
    </source>
</evidence>
<dbReference type="PANTHER" id="PTHR11122:SF13">
    <property type="entry name" value="GLUCOSE-6-PHOSPHATE 1-EPIMERASE"/>
    <property type="match status" value="1"/>
</dbReference>
<dbReference type="EC" id="5.1.3.15" evidence="4"/>
<dbReference type="GeneID" id="81707598"/>